<organism evidence="3 4">
    <name type="scientific">Skermanella aerolata</name>
    <dbReference type="NCBI Taxonomy" id="393310"/>
    <lineage>
        <taxon>Bacteria</taxon>
        <taxon>Pseudomonadati</taxon>
        <taxon>Pseudomonadota</taxon>
        <taxon>Alphaproteobacteria</taxon>
        <taxon>Rhodospirillales</taxon>
        <taxon>Azospirillaceae</taxon>
        <taxon>Skermanella</taxon>
    </lineage>
</organism>
<keyword evidence="1" id="KW-0238">DNA-binding</keyword>
<proteinExistence type="predicted"/>
<dbReference type="SMART" id="SM00530">
    <property type="entry name" value="HTH_XRE"/>
    <property type="match status" value="1"/>
</dbReference>
<dbReference type="PANTHER" id="PTHR36924:SF1">
    <property type="entry name" value="ANTITOXIN HIGA-1"/>
    <property type="match status" value="1"/>
</dbReference>
<dbReference type="Gene3D" id="1.10.260.40">
    <property type="entry name" value="lambda repressor-like DNA-binding domains"/>
    <property type="match status" value="1"/>
</dbReference>
<dbReference type="SUPFAM" id="SSF47413">
    <property type="entry name" value="lambda repressor-like DNA-binding domains"/>
    <property type="match status" value="1"/>
</dbReference>
<dbReference type="NCBIfam" id="TIGR02607">
    <property type="entry name" value="antidote_HigA"/>
    <property type="match status" value="1"/>
</dbReference>
<dbReference type="InterPro" id="IPR001387">
    <property type="entry name" value="Cro/C1-type_HTH"/>
</dbReference>
<keyword evidence="4" id="KW-1185">Reference proteome</keyword>
<reference evidence="3 4" key="1">
    <citation type="submission" date="2019-07" db="EMBL/GenBank/DDBJ databases">
        <title>Whole genome shotgun sequence of Skermanella aerolata NBRC 106429.</title>
        <authorList>
            <person name="Hosoyama A."/>
            <person name="Uohara A."/>
            <person name="Ohji S."/>
            <person name="Ichikawa N."/>
        </authorList>
    </citation>
    <scope>NUCLEOTIDE SEQUENCE [LARGE SCALE GENOMIC DNA]</scope>
    <source>
        <strain evidence="3 4">NBRC 106429</strain>
    </source>
</reference>
<protein>
    <submittedName>
        <fullName evidence="3">Transcriptional regulator</fullName>
    </submittedName>
</protein>
<dbReference type="EMBL" id="BJYZ01000006">
    <property type="protein sequence ID" value="GEO37498.1"/>
    <property type="molecule type" value="Genomic_DNA"/>
</dbReference>
<evidence type="ECO:0000256" key="1">
    <source>
        <dbReference type="ARBA" id="ARBA00023125"/>
    </source>
</evidence>
<gene>
    <name evidence="3" type="primary">higA</name>
    <name evidence="3" type="ORF">SAE02_16460</name>
</gene>
<dbReference type="InterPro" id="IPR013430">
    <property type="entry name" value="Toxin_antidote_HigA"/>
</dbReference>
<evidence type="ECO:0000259" key="2">
    <source>
        <dbReference type="SMART" id="SM00530"/>
    </source>
</evidence>
<feature type="domain" description="HTH cro/C1-type" evidence="2">
    <location>
        <begin position="17"/>
        <end position="72"/>
    </location>
</feature>
<comment type="caution">
    <text evidence="3">The sequence shown here is derived from an EMBL/GenBank/DDBJ whole genome shotgun (WGS) entry which is preliminary data.</text>
</comment>
<dbReference type="PANTHER" id="PTHR36924">
    <property type="entry name" value="ANTITOXIN HIGA-1"/>
    <property type="match status" value="1"/>
</dbReference>
<name>A0A512DM01_9PROT</name>
<dbReference type="Proteomes" id="UP000321523">
    <property type="component" value="Unassembled WGS sequence"/>
</dbReference>
<sequence length="105" mass="11254">MPFPADDGLPPIHPGEILGDDLEALDLSAGQFAAHIGVPLDAVTEILRGERRVTAPMTLRFGKAFGTDPRYWTDLQSLYEIKKAQAEVGDALSAITPLPYHGVAA</sequence>
<dbReference type="GO" id="GO:0003677">
    <property type="term" value="F:DNA binding"/>
    <property type="evidence" value="ECO:0007669"/>
    <property type="project" value="UniProtKB-KW"/>
</dbReference>
<accession>A0A512DM01</accession>
<evidence type="ECO:0000313" key="3">
    <source>
        <dbReference type="EMBL" id="GEO37498.1"/>
    </source>
</evidence>
<evidence type="ECO:0000313" key="4">
    <source>
        <dbReference type="Proteomes" id="UP000321523"/>
    </source>
</evidence>
<dbReference type="CDD" id="cd00093">
    <property type="entry name" value="HTH_XRE"/>
    <property type="match status" value="1"/>
</dbReference>
<dbReference type="AlphaFoldDB" id="A0A512DM01"/>
<dbReference type="InterPro" id="IPR010982">
    <property type="entry name" value="Lambda_DNA-bd_dom_sf"/>
</dbReference>
<dbReference type="OrthoDB" id="3174593at2"/>